<keyword evidence="2" id="KW-1185">Reference proteome</keyword>
<gene>
    <name evidence="1" type="ORF">Phou_016490</name>
</gene>
<accession>A0A6V8K5N6</accession>
<dbReference type="AlphaFoldDB" id="A0A6V8K5N6"/>
<organism evidence="1 2">
    <name type="scientific">Phytohabitans houttuyneae</name>
    <dbReference type="NCBI Taxonomy" id="1076126"/>
    <lineage>
        <taxon>Bacteria</taxon>
        <taxon>Bacillati</taxon>
        <taxon>Actinomycetota</taxon>
        <taxon>Actinomycetes</taxon>
        <taxon>Micromonosporales</taxon>
        <taxon>Micromonosporaceae</taxon>
    </lineage>
</organism>
<proteinExistence type="predicted"/>
<evidence type="ECO:0000313" key="1">
    <source>
        <dbReference type="EMBL" id="GFJ77469.1"/>
    </source>
</evidence>
<evidence type="ECO:0000313" key="2">
    <source>
        <dbReference type="Proteomes" id="UP000482800"/>
    </source>
</evidence>
<protein>
    <submittedName>
        <fullName evidence="1">Uncharacterized protein</fullName>
    </submittedName>
</protein>
<dbReference type="Proteomes" id="UP000482800">
    <property type="component" value="Unassembled WGS sequence"/>
</dbReference>
<reference evidence="1 2" key="1">
    <citation type="submission" date="2020-03" db="EMBL/GenBank/DDBJ databases">
        <title>Whole genome shotgun sequence of Phytohabitans houttuyneae NBRC 108639.</title>
        <authorList>
            <person name="Komaki H."/>
            <person name="Tamura T."/>
        </authorList>
    </citation>
    <scope>NUCLEOTIDE SEQUENCE [LARGE SCALE GENOMIC DNA]</scope>
    <source>
        <strain evidence="1 2">NBRC 108639</strain>
    </source>
</reference>
<dbReference type="EMBL" id="BLPF01000001">
    <property type="protein sequence ID" value="GFJ77469.1"/>
    <property type="molecule type" value="Genomic_DNA"/>
</dbReference>
<reference evidence="1 2" key="2">
    <citation type="submission" date="2020-03" db="EMBL/GenBank/DDBJ databases">
        <authorList>
            <person name="Ichikawa N."/>
            <person name="Kimura A."/>
            <person name="Kitahashi Y."/>
            <person name="Uohara A."/>
        </authorList>
    </citation>
    <scope>NUCLEOTIDE SEQUENCE [LARGE SCALE GENOMIC DNA]</scope>
    <source>
        <strain evidence="1 2">NBRC 108639</strain>
    </source>
</reference>
<comment type="caution">
    <text evidence="1">The sequence shown here is derived from an EMBL/GenBank/DDBJ whole genome shotgun (WGS) entry which is preliminary data.</text>
</comment>
<sequence length="69" mass="7978">MCVRAGQKHRLHLLQVFPDRYAQAEEQERQLRAALGDVAILRDRRGGVSRPLTLSELRRRHTQRPAPPV</sequence>
<dbReference type="RefSeq" id="WP_218578854.1">
    <property type="nucleotide sequence ID" value="NZ_BAABGO010000053.1"/>
</dbReference>
<name>A0A6V8K5N6_9ACTN</name>